<evidence type="ECO:0000313" key="1">
    <source>
        <dbReference type="EMBL" id="QOV23153.1"/>
    </source>
</evidence>
<dbReference type="KEGG" id="aee:IM676_02035"/>
<protein>
    <submittedName>
        <fullName evidence="1">Uncharacterized protein</fullName>
    </submittedName>
</protein>
<evidence type="ECO:0000313" key="2">
    <source>
        <dbReference type="Proteomes" id="UP000593846"/>
    </source>
</evidence>
<gene>
    <name evidence="1" type="ORF">IM676_02035</name>
</gene>
<sequence>MGASYVNSPTNRYGNLVRNIRSVTLPDSDIQFRSSYLGMILRYQSPDSKIAIDSRIQNSESGWRGQLNLQVKL</sequence>
<organism evidence="1 2">
    <name type="scientific">Anabaenopsis elenkinii CCIBt3563</name>
    <dbReference type="NCBI Taxonomy" id="2779889"/>
    <lineage>
        <taxon>Bacteria</taxon>
        <taxon>Bacillati</taxon>
        <taxon>Cyanobacteriota</taxon>
        <taxon>Cyanophyceae</taxon>
        <taxon>Nostocales</taxon>
        <taxon>Nodulariaceae</taxon>
        <taxon>Anabaenopsis</taxon>
    </lineage>
</organism>
<name>A0A7S6RE31_9CYAN</name>
<dbReference type="RefSeq" id="WP_200988754.1">
    <property type="nucleotide sequence ID" value="NZ_CP063311.1"/>
</dbReference>
<keyword evidence="2" id="KW-1185">Reference proteome</keyword>
<proteinExistence type="predicted"/>
<dbReference type="EMBL" id="CP063311">
    <property type="protein sequence ID" value="QOV23153.1"/>
    <property type="molecule type" value="Genomic_DNA"/>
</dbReference>
<accession>A0A7S6RE31</accession>
<reference evidence="2" key="1">
    <citation type="submission" date="2020-10" db="EMBL/GenBank/DDBJ databases">
        <title>Genome-based taxonomic classification of the species Anabaenopsis elenkinii.</title>
        <authorList>
            <person name="Delbaje E."/>
            <person name="Andreote A.P.D."/>
            <person name="Pellegrinetti T.A."/>
            <person name="Cruz R.B."/>
            <person name="Branco L.H.Z."/>
            <person name="Fiore M.F."/>
        </authorList>
    </citation>
    <scope>NUCLEOTIDE SEQUENCE [LARGE SCALE GENOMIC DNA]</scope>
    <source>
        <strain evidence="2">CCIBt3563</strain>
    </source>
</reference>
<dbReference type="AlphaFoldDB" id="A0A7S6RE31"/>
<dbReference type="Proteomes" id="UP000593846">
    <property type="component" value="Chromosome"/>
</dbReference>